<organism evidence="2">
    <name type="scientific">uncultured Gemmatimonadota bacterium</name>
    <dbReference type="NCBI Taxonomy" id="203437"/>
    <lineage>
        <taxon>Bacteria</taxon>
        <taxon>Pseudomonadati</taxon>
        <taxon>Gemmatimonadota</taxon>
        <taxon>environmental samples</taxon>
    </lineage>
</organism>
<dbReference type="Gene3D" id="2.40.160.50">
    <property type="entry name" value="membrane protein fhac: a member of the omp85/tpsb transporter family"/>
    <property type="match status" value="1"/>
</dbReference>
<accession>A0A6J4KSY6</accession>
<feature type="signal peptide" evidence="1">
    <location>
        <begin position="1"/>
        <end position="18"/>
    </location>
</feature>
<dbReference type="EMBL" id="CADCTW010000075">
    <property type="protein sequence ID" value="CAA9312576.1"/>
    <property type="molecule type" value="Genomic_DNA"/>
</dbReference>
<evidence type="ECO:0008006" key="3">
    <source>
        <dbReference type="Google" id="ProtNLM"/>
    </source>
</evidence>
<gene>
    <name evidence="2" type="ORF">AVDCRST_MAG68-1327</name>
</gene>
<reference evidence="2" key="1">
    <citation type="submission" date="2020-02" db="EMBL/GenBank/DDBJ databases">
        <authorList>
            <person name="Meier V. D."/>
        </authorList>
    </citation>
    <scope>NUCLEOTIDE SEQUENCE</scope>
    <source>
        <strain evidence="2">AVDCRST_MAG68</strain>
    </source>
</reference>
<name>A0A6J4KSY6_9BACT</name>
<evidence type="ECO:0000313" key="2">
    <source>
        <dbReference type="EMBL" id="CAA9312576.1"/>
    </source>
</evidence>
<keyword evidence="1" id="KW-0732">Signal</keyword>
<evidence type="ECO:0000256" key="1">
    <source>
        <dbReference type="SAM" id="SignalP"/>
    </source>
</evidence>
<dbReference type="AlphaFoldDB" id="A0A6J4KSY6"/>
<proteinExistence type="predicted"/>
<protein>
    <recommendedName>
        <fullName evidence="3">Bacterial surface antigen (D15) domain-containing protein</fullName>
    </recommendedName>
</protein>
<feature type="chain" id="PRO_5027002519" description="Bacterial surface antigen (D15) domain-containing protein" evidence="1">
    <location>
        <begin position="19"/>
        <end position="717"/>
    </location>
</feature>
<sequence length="717" mass="77657">MRFLYVLALLLAAIPLHAQDDAYRDPRARELVRLARARRAVVDDRITAYEVTARERISARLAVLGTERLLFRRETAARIEWSRDTVNIELLGAREAAPVVSARAQLPSPDIASSVTALAFDPADSEMLIRLDSATIRNPLSPGSEAYYRFAAGDSLSIRIPGGRVVRILELRITARRADPHLINGSFWLDSETHAVVRAGFRQSRPYSSTATGISVIAPEVGGELDYVAIDYGLWDRRWWLPRTVAARGVARVGGTRLPLTYERRYEGYRVQGDTLAALPAQTASPARPECRRRVRMSVTVRTTERSDTAWDAAWRREAERVAKGDSTDGGPACGRTFLVKRAEGVDLVGGPSLPASIYDAGEGAVREEDLKALTDLIGGLEGTPWSVGRPSVQVLTPELVRFNRVEGLSLGARAVLPLGPAELRGELRAGTTDEVGARLAGIHSTPLLRREVALYRGLEAVQMGSQPFTLGSSLSALLLGRDENDYFRGTGAELRLSPAATRRQRWDLRLFAEHQGPVGARSDLNLRGAFDDDFEPRSNLMAERLDQAGATFRIRAARGDDPTRLRTHAELELHAETGGRSFARPLVRLGAEGLIGGGVGYGLSVAGGSGLGDVPVQRLWQIGGVTTVRGHDAASLRGKSVWLTRAELTRGTPLFRLSLFGDAGWAGDSVDILRSHPLKGVGVGLAFLDNLVRVDLARGLGTGGGYGLHLRVGGGI</sequence>